<comment type="caution">
    <text evidence="14">The sequence shown here is derived from an EMBL/GenBank/DDBJ whole genome shotgun (WGS) entry which is preliminary data.</text>
</comment>
<comment type="catalytic activity">
    <reaction evidence="11 12">
        <text>phosphoenolpyruvate + UDP-N-acetyl-alpha-D-glucosamine = UDP-N-acetyl-3-O-(1-carboxyvinyl)-alpha-D-glucosamine + phosphate</text>
        <dbReference type="Rhea" id="RHEA:18681"/>
        <dbReference type="ChEBI" id="CHEBI:43474"/>
        <dbReference type="ChEBI" id="CHEBI:57705"/>
        <dbReference type="ChEBI" id="CHEBI:58702"/>
        <dbReference type="ChEBI" id="CHEBI:68483"/>
        <dbReference type="EC" id="2.5.1.7"/>
    </reaction>
</comment>
<dbReference type="NCBIfam" id="NF006873">
    <property type="entry name" value="PRK09369.1"/>
    <property type="match status" value="1"/>
</dbReference>
<dbReference type="InterPro" id="IPR036968">
    <property type="entry name" value="Enolpyruvate_Tfrase_sf"/>
</dbReference>
<comment type="function">
    <text evidence="12">Cell wall formation. Adds enolpyruvyl to UDP-N-acetylglucosamine.</text>
</comment>
<dbReference type="PANTHER" id="PTHR43783">
    <property type="entry name" value="UDP-N-ACETYLGLUCOSAMINE 1-CARBOXYVINYLTRANSFERASE"/>
    <property type="match status" value="1"/>
</dbReference>
<keyword evidence="5 12" id="KW-0808">Transferase</keyword>
<evidence type="ECO:0000256" key="9">
    <source>
        <dbReference type="ARBA" id="ARBA00023316"/>
    </source>
</evidence>
<keyword evidence="8 12" id="KW-0131">Cell cycle</keyword>
<reference evidence="14 15" key="1">
    <citation type="submission" date="2017-05" db="EMBL/GenBank/DDBJ databases">
        <authorList>
            <person name="Varghese N."/>
            <person name="Submissions S."/>
        </authorList>
    </citation>
    <scope>NUCLEOTIDE SEQUENCE [LARGE SCALE GENOMIC DNA]</scope>
    <source>
        <strain evidence="14 15">DSM 29734</strain>
    </source>
</reference>
<keyword evidence="9 12" id="KW-0961">Cell wall biogenesis/degradation</keyword>
<feature type="domain" description="Enolpyruvate transferase" evidence="13">
    <location>
        <begin position="7"/>
        <end position="409"/>
    </location>
</feature>
<dbReference type="EMBL" id="FXTY01000003">
    <property type="protein sequence ID" value="SMP18449.1"/>
    <property type="molecule type" value="Genomic_DNA"/>
</dbReference>
<keyword evidence="6 12" id="KW-0133">Cell shape</keyword>
<keyword evidence="12" id="KW-0670">Pyruvate</keyword>
<comment type="similarity">
    <text evidence="10 12">Belongs to the EPSP synthase family. MurA subfamily.</text>
</comment>
<dbReference type="NCBIfam" id="TIGR01072">
    <property type="entry name" value="murA"/>
    <property type="match status" value="1"/>
</dbReference>
<evidence type="ECO:0000313" key="14">
    <source>
        <dbReference type="EMBL" id="SMP18449.1"/>
    </source>
</evidence>
<feature type="binding site" evidence="12">
    <location>
        <position position="94"/>
    </location>
    <ligand>
        <name>UDP-N-acetyl-alpha-D-glucosamine</name>
        <dbReference type="ChEBI" id="CHEBI:57705"/>
    </ligand>
</feature>
<protein>
    <recommendedName>
        <fullName evidence="12">UDP-N-acetylglucosamine 1-carboxyvinyltransferase</fullName>
        <ecNumber evidence="12">2.5.1.7</ecNumber>
    </recommendedName>
    <alternativeName>
        <fullName evidence="12">Enoylpyruvate transferase</fullName>
    </alternativeName>
    <alternativeName>
        <fullName evidence="12">UDP-N-acetylglucosamine enolpyruvyl transferase</fullName>
        <shortName evidence="12">EPT</shortName>
    </alternativeName>
</protein>
<evidence type="ECO:0000256" key="1">
    <source>
        <dbReference type="ARBA" id="ARBA00004496"/>
    </source>
</evidence>
<dbReference type="Proteomes" id="UP001157961">
    <property type="component" value="Unassembled WGS sequence"/>
</dbReference>
<comment type="subcellular location">
    <subcellularLocation>
        <location evidence="1 12">Cytoplasm</location>
    </subcellularLocation>
</comment>
<accession>A0ABY1NXE8</accession>
<evidence type="ECO:0000256" key="12">
    <source>
        <dbReference type="HAMAP-Rule" id="MF_00111"/>
    </source>
</evidence>
<dbReference type="Gene3D" id="3.65.10.10">
    <property type="entry name" value="Enolpyruvate transferase domain"/>
    <property type="match status" value="2"/>
</dbReference>
<name>A0ABY1NXE8_9RHOB</name>
<dbReference type="PANTHER" id="PTHR43783:SF1">
    <property type="entry name" value="UDP-N-ACETYLGLUCOSAMINE 1-CARBOXYVINYLTRANSFERASE"/>
    <property type="match status" value="1"/>
</dbReference>
<keyword evidence="15" id="KW-1185">Reference proteome</keyword>
<evidence type="ECO:0000256" key="11">
    <source>
        <dbReference type="ARBA" id="ARBA00047527"/>
    </source>
</evidence>
<feature type="binding site" evidence="12">
    <location>
        <position position="330"/>
    </location>
    <ligand>
        <name>UDP-N-acetyl-alpha-D-glucosamine</name>
        <dbReference type="ChEBI" id="CHEBI:57705"/>
    </ligand>
</feature>
<dbReference type="Pfam" id="PF00275">
    <property type="entry name" value="EPSP_synthase"/>
    <property type="match status" value="1"/>
</dbReference>
<dbReference type="EC" id="2.5.1.7" evidence="12"/>
<comment type="pathway">
    <text evidence="2 12">Cell wall biogenesis; peptidoglycan biosynthesis.</text>
</comment>
<evidence type="ECO:0000256" key="8">
    <source>
        <dbReference type="ARBA" id="ARBA00023306"/>
    </source>
</evidence>
<feature type="active site" description="Proton donor" evidence="12">
    <location>
        <position position="118"/>
    </location>
</feature>
<dbReference type="InterPro" id="IPR013792">
    <property type="entry name" value="RNA3'P_cycl/enolpyr_Trfase_a/b"/>
</dbReference>
<evidence type="ECO:0000256" key="6">
    <source>
        <dbReference type="ARBA" id="ARBA00022960"/>
    </source>
</evidence>
<keyword evidence="4 12" id="KW-0132">Cell division</keyword>
<keyword evidence="3 12" id="KW-0963">Cytoplasm</keyword>
<evidence type="ECO:0000256" key="5">
    <source>
        <dbReference type="ARBA" id="ARBA00022679"/>
    </source>
</evidence>
<evidence type="ECO:0000256" key="7">
    <source>
        <dbReference type="ARBA" id="ARBA00022984"/>
    </source>
</evidence>
<dbReference type="InterPro" id="IPR005750">
    <property type="entry name" value="UDP_GlcNAc_COvinyl_MurA"/>
</dbReference>
<evidence type="ECO:0000256" key="2">
    <source>
        <dbReference type="ARBA" id="ARBA00004752"/>
    </source>
</evidence>
<evidence type="ECO:0000256" key="4">
    <source>
        <dbReference type="ARBA" id="ARBA00022618"/>
    </source>
</evidence>
<dbReference type="SUPFAM" id="SSF55205">
    <property type="entry name" value="EPT/RTPC-like"/>
    <property type="match status" value="1"/>
</dbReference>
<dbReference type="InterPro" id="IPR001986">
    <property type="entry name" value="Enolpyruvate_Tfrase_dom"/>
</dbReference>
<evidence type="ECO:0000256" key="10">
    <source>
        <dbReference type="ARBA" id="ARBA00038367"/>
    </source>
</evidence>
<feature type="binding site" evidence="12">
    <location>
        <position position="308"/>
    </location>
    <ligand>
        <name>UDP-N-acetyl-alpha-D-glucosamine</name>
        <dbReference type="ChEBI" id="CHEBI:57705"/>
    </ligand>
</feature>
<gene>
    <name evidence="12" type="primary">murA</name>
    <name evidence="14" type="ORF">SAMN06265373_103278</name>
</gene>
<dbReference type="RefSeq" id="WP_283425729.1">
    <property type="nucleotide sequence ID" value="NZ_FXTY01000003.1"/>
</dbReference>
<feature type="binding site" evidence="12">
    <location>
        <begin position="123"/>
        <end position="127"/>
    </location>
    <ligand>
        <name>UDP-N-acetyl-alpha-D-glucosamine</name>
        <dbReference type="ChEBI" id="CHEBI:57705"/>
    </ligand>
</feature>
<dbReference type="InterPro" id="IPR050068">
    <property type="entry name" value="MurA_subfamily"/>
</dbReference>
<organism evidence="14 15">
    <name type="scientific">Shimia sagamensis</name>
    <dbReference type="NCBI Taxonomy" id="1566352"/>
    <lineage>
        <taxon>Bacteria</taxon>
        <taxon>Pseudomonadati</taxon>
        <taxon>Pseudomonadota</taxon>
        <taxon>Alphaproteobacteria</taxon>
        <taxon>Rhodobacterales</taxon>
        <taxon>Roseobacteraceae</taxon>
    </lineage>
</organism>
<evidence type="ECO:0000256" key="3">
    <source>
        <dbReference type="ARBA" id="ARBA00022490"/>
    </source>
</evidence>
<sequence length="422" mass="44699">MDSIVVRGNGPLKGQIPIAGAKNACLTLMPATLLSEEPLTLTNAPRLSDIKTMSELLGSLGAEVTSLQDGKVLAMSSHDINNHIADYDIVRKMRASNLVLGPMLARLGHAVVSLPGGCAIGARPMDLHIFGLEKLGAEIELKDGYLHAKAPNGLKGAVIELAFASVGATENILMAATLAKGTTVIKNAAREPEIVDLATCLRAMGAQIEGDGTSDITIQGVDRLHGATHPVVTDRIELGTFMLAPAFCGGEVELLGGRLDLVESFVAKLHEAGIDVEETDKGLKVARKNGRVKAVDVTTEPFPGFPTDLQAQFMAMMCTAAGTSVLEEKIFENRFMHAPELIRMGANIEVHGGTATVHGVEKLKGARVMATDLRASVSLILAGLAAEGETIVSRVYHLDRGYERIEEKLGGVGAHIERVQEQ</sequence>
<feature type="binding site" evidence="12">
    <location>
        <begin position="22"/>
        <end position="23"/>
    </location>
    <ligand>
        <name>phosphoenolpyruvate</name>
        <dbReference type="ChEBI" id="CHEBI:58702"/>
    </ligand>
</feature>
<dbReference type="CDD" id="cd01555">
    <property type="entry name" value="UdpNAET"/>
    <property type="match status" value="1"/>
</dbReference>
<evidence type="ECO:0000313" key="15">
    <source>
        <dbReference type="Proteomes" id="UP001157961"/>
    </source>
</evidence>
<proteinExistence type="inferred from homology"/>
<keyword evidence="7 12" id="KW-0573">Peptidoglycan synthesis</keyword>
<comment type="caution">
    <text evidence="12">Lacks conserved residue(s) required for the propagation of feature annotation.</text>
</comment>
<dbReference type="HAMAP" id="MF_00111">
    <property type="entry name" value="MurA"/>
    <property type="match status" value="1"/>
</dbReference>
<evidence type="ECO:0000259" key="13">
    <source>
        <dbReference type="Pfam" id="PF00275"/>
    </source>
</evidence>
<feature type="modified residue" description="2-(S-cysteinyl)pyruvic acid O-phosphothioketal" evidence="12">
    <location>
        <position position="118"/>
    </location>
</feature>